<evidence type="ECO:0000313" key="3">
    <source>
        <dbReference type="EMBL" id="CAF2229960.1"/>
    </source>
</evidence>
<evidence type="ECO:0000313" key="1">
    <source>
        <dbReference type="EMBL" id="CAF1553205.1"/>
    </source>
</evidence>
<organism evidence="2 4">
    <name type="scientific">Rotaria magnacalcarata</name>
    <dbReference type="NCBI Taxonomy" id="392030"/>
    <lineage>
        <taxon>Eukaryota</taxon>
        <taxon>Metazoa</taxon>
        <taxon>Spiralia</taxon>
        <taxon>Gnathifera</taxon>
        <taxon>Rotifera</taxon>
        <taxon>Eurotatoria</taxon>
        <taxon>Bdelloidea</taxon>
        <taxon>Philodinida</taxon>
        <taxon>Philodinidae</taxon>
        <taxon>Rotaria</taxon>
    </lineage>
</organism>
<gene>
    <name evidence="1" type="ORF">CJN711_LOCUS30568</name>
    <name evidence="2" type="ORF">KQP761_LOCUS29743</name>
    <name evidence="3" type="ORF">MBJ925_LOCUS36834</name>
</gene>
<dbReference type="EMBL" id="CAJNOW010016359">
    <property type="protein sequence ID" value="CAF1649730.1"/>
    <property type="molecule type" value="Genomic_DNA"/>
</dbReference>
<dbReference type="Proteomes" id="UP000663824">
    <property type="component" value="Unassembled WGS sequence"/>
</dbReference>
<name>A0A816ERR1_9BILA</name>
<evidence type="ECO:0000313" key="4">
    <source>
        <dbReference type="Proteomes" id="UP000663834"/>
    </source>
</evidence>
<dbReference type="AlphaFoldDB" id="A0A816ERR1"/>
<accession>A0A816ERR1</accession>
<comment type="caution">
    <text evidence="2">The sequence shown here is derived from an EMBL/GenBank/DDBJ whole genome shotgun (WGS) entry which is preliminary data.</text>
</comment>
<proteinExistence type="predicted"/>
<dbReference type="EMBL" id="CAJNRE010020375">
    <property type="protein sequence ID" value="CAF2229960.1"/>
    <property type="molecule type" value="Genomic_DNA"/>
</dbReference>
<dbReference type="Proteomes" id="UP000663855">
    <property type="component" value="Unassembled WGS sequence"/>
</dbReference>
<evidence type="ECO:0000313" key="2">
    <source>
        <dbReference type="EMBL" id="CAF1649730.1"/>
    </source>
</evidence>
<sequence length="784" mass="91080">MGNRPGSIIHKLKRDISGTYEHSVSSSSIESTPQKKPTDFETFLLIWLDPNVDTSTDNVKTQERLRKILTCLITFDKVEPCERWLKKCCSNEKIILIVSGAYGQEIIPKIHHLKTLITIYVYCLDVDRNKRWAKTFSKIRNVTSSTDILLDELSHDQTNLEGVEDSKALQIYEHKNQITHVDTKTVSFVSYQLLLEILISPNYILTQGTYYELLHILRQYSFDDQYGTQLINEFQRTYDPKRATLWLTRHTPLSRFVNKALREQDIQMLFALRFLLVDIHTQLVSHQGPSLNLFKLQPMLKNEMENLRANPGQLMVVNGFLFASTDRSHAMSAATFDDQYETVLFDIKADFRTGVAPFAILQDIDSTIKHRKDQDVLFMCGSIFEVGTLVYDNSIWTLHLKLASDTDSTTLYNMKTKLKESKNFSIIGDLLNEFNQQEKAAIYYERLFQELPTQNLFLSTINQPSPSRSKNKKSTSTTNASFVLVNLSPQMSKFALTMLNTLTSMTSNLITIIDDTVTIDFSRWPTEFIFIFTSEKFLSSIKTKSEGCKIFLFDESNDKNNSDQQRFSTIDELICQLADEIIQNYRRISDEYIKNNNLTKADEQTKQINRIYAELRQVNEKFSKSTSVLKKKSDSIETQLICLTSNTKYYEEDIKCIQENFKDYFSSYVTFGDFKSFDSFLADENKITDLFIIIYNNYEESTVNLVRQLSNVKYIYRYGESKNNDNNLISNQNDLRYRLASDLIEHYGKLGEQYRTNKQSKLARKMFEKARNLCVFLSENCFRT</sequence>
<dbReference type="Proteomes" id="UP000663834">
    <property type="component" value="Unassembled WGS sequence"/>
</dbReference>
<protein>
    <submittedName>
        <fullName evidence="2">Uncharacterized protein</fullName>
    </submittedName>
</protein>
<dbReference type="EMBL" id="CAJNOV010014529">
    <property type="protein sequence ID" value="CAF1553205.1"/>
    <property type="molecule type" value="Genomic_DNA"/>
</dbReference>
<dbReference type="OrthoDB" id="10014536at2759"/>
<reference evidence="2" key="1">
    <citation type="submission" date="2021-02" db="EMBL/GenBank/DDBJ databases">
        <authorList>
            <person name="Nowell W R."/>
        </authorList>
    </citation>
    <scope>NUCLEOTIDE SEQUENCE</scope>
</reference>